<keyword evidence="1" id="KW-0732">Signal</keyword>
<name>A0A918QZ61_9ACTN</name>
<evidence type="ECO:0000313" key="3">
    <source>
        <dbReference type="Proteomes" id="UP000634660"/>
    </source>
</evidence>
<proteinExistence type="predicted"/>
<dbReference type="Proteomes" id="UP000634660">
    <property type="component" value="Unassembled WGS sequence"/>
</dbReference>
<feature type="chain" id="PRO_5037732416" description="DUF3616 domain-containing protein" evidence="1">
    <location>
        <begin position="34"/>
        <end position="471"/>
    </location>
</feature>
<dbReference type="RefSeq" id="WP_373304093.1">
    <property type="nucleotide sequence ID" value="NZ_BMVX01000017.1"/>
</dbReference>
<reference evidence="2" key="1">
    <citation type="journal article" date="2014" name="Int. J. Syst. Evol. Microbiol.">
        <title>Complete genome sequence of Corynebacterium casei LMG S-19264T (=DSM 44701T), isolated from a smear-ripened cheese.</title>
        <authorList>
            <consortium name="US DOE Joint Genome Institute (JGI-PGF)"/>
            <person name="Walter F."/>
            <person name="Albersmeier A."/>
            <person name="Kalinowski J."/>
            <person name="Ruckert C."/>
        </authorList>
    </citation>
    <scope>NUCLEOTIDE SEQUENCE</scope>
    <source>
        <strain evidence="2">JCM 4834</strain>
    </source>
</reference>
<sequence length="471" mass="48702">MTVRLSPVRRVGAVGAAGAAALLVAGLGAPAHAAAYADPTLALSATHLSGAVGAYGDPAVTVGVAQAGVPAGFLRLRVVSSSNPAVADVGDVRQERTRDGGRSLTVRPRAQGYADLVLEVTGRGGRTARATLAYAASARVAGSAATRYLTGSSDASAAVDVGGGYAVVADDESNVLRLYDRSRSGAPVKTWDLGPALGWKKEADIEAAARVGDTVYWTGSLGNNKDGKYKAERNTVFTTRVTGSGAATELVFGSAYKGLREDLVAWDRANGDRYGFAAGTAAGEAPKRIDGFNLEGLEFAPGSTTTAYLGFRAPLAPAVPGGKALVVPVVNLDRVVGAGEKAVFGEPVEMDLGGLAVRDIRKNAKDQYLILAGSWAADDNSDPYALYQWDGKAGHAPVKRADLPTTDPGGWEAVVNVPDLRVPGARVQLITDSGAADLYGDGTDAKDLDHPEWKKSRSAWFTLGTTRGGHR</sequence>
<evidence type="ECO:0000256" key="1">
    <source>
        <dbReference type="SAM" id="SignalP"/>
    </source>
</evidence>
<gene>
    <name evidence="2" type="ORF">GCM10010371_44150</name>
</gene>
<organism evidence="2 3">
    <name type="scientific">Streptomyces subrutilus</name>
    <dbReference type="NCBI Taxonomy" id="36818"/>
    <lineage>
        <taxon>Bacteria</taxon>
        <taxon>Bacillati</taxon>
        <taxon>Actinomycetota</taxon>
        <taxon>Actinomycetes</taxon>
        <taxon>Kitasatosporales</taxon>
        <taxon>Streptomycetaceae</taxon>
        <taxon>Streptomyces</taxon>
    </lineage>
</organism>
<comment type="caution">
    <text evidence="2">The sequence shown here is derived from an EMBL/GenBank/DDBJ whole genome shotgun (WGS) entry which is preliminary data.</text>
</comment>
<dbReference type="AlphaFoldDB" id="A0A918QZ61"/>
<reference evidence="2" key="2">
    <citation type="submission" date="2020-09" db="EMBL/GenBank/DDBJ databases">
        <authorList>
            <person name="Sun Q."/>
            <person name="Ohkuma M."/>
        </authorList>
    </citation>
    <scope>NUCLEOTIDE SEQUENCE</scope>
    <source>
        <strain evidence="2">JCM 4834</strain>
    </source>
</reference>
<evidence type="ECO:0008006" key="4">
    <source>
        <dbReference type="Google" id="ProtNLM"/>
    </source>
</evidence>
<feature type="signal peptide" evidence="1">
    <location>
        <begin position="1"/>
        <end position="33"/>
    </location>
</feature>
<accession>A0A918QZ61</accession>
<protein>
    <recommendedName>
        <fullName evidence="4">DUF3616 domain-containing protein</fullName>
    </recommendedName>
</protein>
<evidence type="ECO:0000313" key="2">
    <source>
        <dbReference type="EMBL" id="GGZ79703.1"/>
    </source>
</evidence>
<dbReference type="EMBL" id="BMVX01000017">
    <property type="protein sequence ID" value="GGZ79703.1"/>
    <property type="molecule type" value="Genomic_DNA"/>
</dbReference>